<reference evidence="1" key="1">
    <citation type="submission" date="2021-02" db="EMBL/GenBank/DDBJ databases">
        <authorList>
            <consortium name="DOE Joint Genome Institute"/>
            <person name="Ahrendt S."/>
            <person name="Looney B.P."/>
            <person name="Miyauchi S."/>
            <person name="Morin E."/>
            <person name="Drula E."/>
            <person name="Courty P.E."/>
            <person name="Chicoki N."/>
            <person name="Fauchery L."/>
            <person name="Kohler A."/>
            <person name="Kuo A."/>
            <person name="Labutti K."/>
            <person name="Pangilinan J."/>
            <person name="Lipzen A."/>
            <person name="Riley R."/>
            <person name="Andreopoulos W."/>
            <person name="He G."/>
            <person name="Johnson J."/>
            <person name="Barry K.W."/>
            <person name="Grigoriev I.V."/>
            <person name="Nagy L."/>
            <person name="Hibbett D."/>
            <person name="Henrissat B."/>
            <person name="Matheny P.B."/>
            <person name="Labbe J."/>
            <person name="Martin F."/>
        </authorList>
    </citation>
    <scope>NUCLEOTIDE SEQUENCE</scope>
    <source>
        <strain evidence="1">EC-137</strain>
    </source>
</reference>
<proteinExistence type="predicted"/>
<comment type="caution">
    <text evidence="1">The sequence shown here is derived from an EMBL/GenBank/DDBJ whole genome shotgun (WGS) entry which is preliminary data.</text>
</comment>
<name>A0ACB8QW67_9AGAM</name>
<accession>A0ACB8QW67</accession>
<dbReference type="EMBL" id="MU273478">
    <property type="protein sequence ID" value="KAI0035870.1"/>
    <property type="molecule type" value="Genomic_DNA"/>
</dbReference>
<evidence type="ECO:0000313" key="2">
    <source>
        <dbReference type="Proteomes" id="UP000814128"/>
    </source>
</evidence>
<evidence type="ECO:0000313" key="1">
    <source>
        <dbReference type="EMBL" id="KAI0035870.1"/>
    </source>
</evidence>
<reference evidence="1" key="2">
    <citation type="journal article" date="2022" name="New Phytol.">
        <title>Evolutionary transition to the ectomycorrhizal habit in the genomes of a hyperdiverse lineage of mushroom-forming fungi.</title>
        <authorList>
            <person name="Looney B."/>
            <person name="Miyauchi S."/>
            <person name="Morin E."/>
            <person name="Drula E."/>
            <person name="Courty P.E."/>
            <person name="Kohler A."/>
            <person name="Kuo A."/>
            <person name="LaButti K."/>
            <person name="Pangilinan J."/>
            <person name="Lipzen A."/>
            <person name="Riley R."/>
            <person name="Andreopoulos W."/>
            <person name="He G."/>
            <person name="Johnson J."/>
            <person name="Nolan M."/>
            <person name="Tritt A."/>
            <person name="Barry K.W."/>
            <person name="Grigoriev I.V."/>
            <person name="Nagy L.G."/>
            <person name="Hibbett D."/>
            <person name="Henrissat B."/>
            <person name="Matheny P.B."/>
            <person name="Labbe J."/>
            <person name="Martin F.M."/>
        </authorList>
    </citation>
    <scope>NUCLEOTIDE SEQUENCE</scope>
    <source>
        <strain evidence="1">EC-137</strain>
    </source>
</reference>
<dbReference type="Proteomes" id="UP000814128">
    <property type="component" value="Unassembled WGS sequence"/>
</dbReference>
<protein>
    <submittedName>
        <fullName evidence="1">Uncharacterized protein</fullName>
    </submittedName>
</protein>
<sequence length="435" mass="45028">MAFQYYQQNVPGWGTSQLNFGPPPALGYAPLNTWNGLDYYRAHVMARGATFDPAFYQNVVNRTPIGGSVGLSLYEAEHWHRHAYGGLGELMRMLPVEIGAAAAYEAWRQFRYNMSQYDFLGPSGPRREALFGLAIAEGKPTYHLIQMYIHRHSWASASAEAAAATITTILSQTMGPGAGIADGLGGSDYYRGFGPSMTRPYDDNDVYLRGRALTRSPFPGRTYSRSPLPPGMLGRSPIPGTAYPPTYGGAGVGAGAGVGMLPAAGISAAGSGAAPGLGAGAMGIARGMGAMGTAAAPSVGAGVGAAASSGVGAGATMGGSSIPAAVPQAQGITGNTMPYGAAGSSLGGGALPYGAGNQIISYPAVPTATTQYAPGYTASYGMQAAGYNPAAAASYAQQPAIIVQGGHRHRHHRRHSHLGHRHHHRHHHYGYGYAY</sequence>
<keyword evidence="2" id="KW-1185">Reference proteome</keyword>
<gene>
    <name evidence="1" type="ORF">K488DRAFT_82630</name>
</gene>
<organism evidence="1 2">
    <name type="scientific">Vararia minispora EC-137</name>
    <dbReference type="NCBI Taxonomy" id="1314806"/>
    <lineage>
        <taxon>Eukaryota</taxon>
        <taxon>Fungi</taxon>
        <taxon>Dikarya</taxon>
        <taxon>Basidiomycota</taxon>
        <taxon>Agaricomycotina</taxon>
        <taxon>Agaricomycetes</taxon>
        <taxon>Russulales</taxon>
        <taxon>Lachnocladiaceae</taxon>
        <taxon>Vararia</taxon>
    </lineage>
</organism>